<dbReference type="InterPro" id="IPR035906">
    <property type="entry name" value="MetI-like_sf"/>
</dbReference>
<keyword evidence="5 7" id="KW-1133">Transmembrane helix</keyword>
<dbReference type="Pfam" id="PF00528">
    <property type="entry name" value="BPD_transp_1"/>
    <property type="match status" value="1"/>
</dbReference>
<feature type="transmembrane region" description="Helical" evidence="7">
    <location>
        <begin position="68"/>
        <end position="94"/>
    </location>
</feature>
<dbReference type="InterPro" id="IPR000515">
    <property type="entry name" value="MetI-like"/>
</dbReference>
<dbReference type="InterPro" id="IPR050366">
    <property type="entry name" value="BP-dependent_transpt_permease"/>
</dbReference>
<evidence type="ECO:0000256" key="4">
    <source>
        <dbReference type="ARBA" id="ARBA00022692"/>
    </source>
</evidence>
<keyword evidence="10" id="KW-1185">Reference proteome</keyword>
<dbReference type="STRING" id="749222.Nitsa_0761"/>
<evidence type="ECO:0000256" key="7">
    <source>
        <dbReference type="RuleBase" id="RU363032"/>
    </source>
</evidence>
<dbReference type="OrthoDB" id="9783218at2"/>
<dbReference type="HOGENOM" id="CLU_028518_5_4_7"/>
<reference evidence="10" key="2">
    <citation type="submission" date="2011-01" db="EMBL/GenBank/DDBJ databases">
        <title>The complete genome of Nitratifractor salsuginis DSM 16511.</title>
        <authorList>
            <consortium name="US DOE Joint Genome Institute (JGI-PGF)"/>
            <person name="Lucas S."/>
            <person name="Copeland A."/>
            <person name="Lapidus A."/>
            <person name="Bruce D."/>
            <person name="Goodwin L."/>
            <person name="Pitluck S."/>
            <person name="Kyrpides N."/>
            <person name="Mavromatis K."/>
            <person name="Ivanova N."/>
            <person name="Mikhailova N."/>
            <person name="Zeytun A."/>
            <person name="Detter J.C."/>
            <person name="Tapia R."/>
            <person name="Han C."/>
            <person name="Land M."/>
            <person name="Hauser L."/>
            <person name="Markowitz V."/>
            <person name="Cheng J.-F."/>
            <person name="Hugenholtz P."/>
            <person name="Woyke T."/>
            <person name="Wu D."/>
            <person name="Tindall B."/>
            <person name="Schuetze A."/>
            <person name="Brambilla E."/>
            <person name="Klenk H.-P."/>
            <person name="Eisen J.A."/>
        </authorList>
    </citation>
    <scope>NUCLEOTIDE SEQUENCE [LARGE SCALE GENOMIC DNA]</scope>
    <source>
        <strain evidence="10">DSM 16511 / JCM 12458 / E9I37-1</strain>
    </source>
</reference>
<dbReference type="PROSITE" id="PS50928">
    <property type="entry name" value="ABC_TM1"/>
    <property type="match status" value="1"/>
</dbReference>
<dbReference type="SUPFAM" id="SSF161098">
    <property type="entry name" value="MetI-like"/>
    <property type="match status" value="1"/>
</dbReference>
<feature type="transmembrane region" description="Helical" evidence="7">
    <location>
        <begin position="178"/>
        <end position="201"/>
    </location>
</feature>
<reference evidence="9 10" key="1">
    <citation type="journal article" date="2011" name="Stand. Genomic Sci.">
        <title>Complete genome sequence of Nitratifractor salsuginis type strain (E9I37-1).</title>
        <authorList>
            <person name="Anderson I."/>
            <person name="Sikorski J."/>
            <person name="Zeytun A."/>
            <person name="Nolan M."/>
            <person name="Lapidus A."/>
            <person name="Lucas S."/>
            <person name="Hammon N."/>
            <person name="Deshpande S."/>
            <person name="Cheng J.F."/>
            <person name="Tapia R."/>
            <person name="Han C."/>
            <person name="Goodwin L."/>
            <person name="Pitluck S."/>
            <person name="Liolios K."/>
            <person name="Pagani I."/>
            <person name="Ivanova N."/>
            <person name="Huntemann M."/>
            <person name="Mavromatis K."/>
            <person name="Ovchinikova G."/>
            <person name="Pati A."/>
            <person name="Chen A."/>
            <person name="Palaniappan K."/>
            <person name="Land M."/>
            <person name="Hauser L."/>
            <person name="Brambilla E.M."/>
            <person name="Ngatchou-Djao O.D."/>
            <person name="Rohde M."/>
            <person name="Tindall B.J."/>
            <person name="Goker M."/>
            <person name="Detter J.C."/>
            <person name="Woyke T."/>
            <person name="Bristow J."/>
            <person name="Eisen J.A."/>
            <person name="Markowitz V."/>
            <person name="Hugenholtz P."/>
            <person name="Klenk H.P."/>
            <person name="Kyrpides N.C."/>
        </authorList>
    </citation>
    <scope>NUCLEOTIDE SEQUENCE [LARGE SCALE GENOMIC DNA]</scope>
    <source>
        <strain evidence="10">DSM 16511 / JCM 12458 / E9I37-1</strain>
    </source>
</reference>
<evidence type="ECO:0000259" key="8">
    <source>
        <dbReference type="PROSITE" id="PS50928"/>
    </source>
</evidence>
<dbReference type="RefSeq" id="WP_013553722.1">
    <property type="nucleotide sequence ID" value="NC_014935.1"/>
</dbReference>
<keyword evidence="2 7" id="KW-0813">Transport</keyword>
<protein>
    <submittedName>
        <fullName evidence="9">Binding-protein-dependent transport systems inner membrane component</fullName>
    </submittedName>
</protein>
<accession>E6X293</accession>
<dbReference type="PANTHER" id="PTHR43386:SF1">
    <property type="entry name" value="D,D-DIPEPTIDE TRANSPORT SYSTEM PERMEASE PROTEIN DDPC-RELATED"/>
    <property type="match status" value="1"/>
</dbReference>
<name>E6X293_NITSE</name>
<dbReference type="GO" id="GO:0005886">
    <property type="term" value="C:plasma membrane"/>
    <property type="evidence" value="ECO:0007669"/>
    <property type="project" value="UniProtKB-SubCell"/>
</dbReference>
<feature type="transmembrane region" description="Helical" evidence="7">
    <location>
        <begin position="130"/>
        <end position="148"/>
    </location>
</feature>
<dbReference type="PANTHER" id="PTHR43386">
    <property type="entry name" value="OLIGOPEPTIDE TRANSPORT SYSTEM PERMEASE PROTEIN APPC"/>
    <property type="match status" value="1"/>
</dbReference>
<dbReference type="GO" id="GO:0055085">
    <property type="term" value="P:transmembrane transport"/>
    <property type="evidence" value="ECO:0007669"/>
    <property type="project" value="InterPro"/>
</dbReference>
<proteinExistence type="inferred from homology"/>
<dbReference type="EMBL" id="CP002452">
    <property type="protein sequence ID" value="ADV46028.1"/>
    <property type="molecule type" value="Genomic_DNA"/>
</dbReference>
<dbReference type="CDD" id="cd06261">
    <property type="entry name" value="TM_PBP2"/>
    <property type="match status" value="1"/>
</dbReference>
<feature type="transmembrane region" description="Helical" evidence="7">
    <location>
        <begin position="232"/>
        <end position="254"/>
    </location>
</feature>
<sequence>MKPKPPYLSLGILAALVLLSLVGPLLYGQDPYTFHKGLILHPPSPEHLMGTDRLGRDLLARIMQGGRVSLLIGVGSAVIASLIGLIMGVSAGYFRGWWDKGFVVIVDLFLTFPTFFLLLTLVSYIPASSLILIIVISITGWMGTARLIRSESYRIASQPFIKVLRLARVPTRVVIFKYFLPLLAPIFFVSFTFGVSGAILAESGLSYLGLGITPPEMSWGSILSDGKAMMEIAWWVSFFPGLMIFLVTFSLIQISDWLQERANRREMAQS</sequence>
<comment type="subcellular location">
    <subcellularLocation>
        <location evidence="1 7">Cell membrane</location>
        <topology evidence="1 7">Multi-pass membrane protein</topology>
    </subcellularLocation>
</comment>
<organism evidence="9 10">
    <name type="scientific">Nitratifractor salsuginis (strain DSM 16511 / JCM 12458 / E9I37-1)</name>
    <dbReference type="NCBI Taxonomy" id="749222"/>
    <lineage>
        <taxon>Bacteria</taxon>
        <taxon>Pseudomonadati</taxon>
        <taxon>Campylobacterota</taxon>
        <taxon>Epsilonproteobacteria</taxon>
        <taxon>Campylobacterales</taxon>
        <taxon>Sulfurovaceae</taxon>
        <taxon>Nitratifractor</taxon>
    </lineage>
</organism>
<keyword evidence="4 7" id="KW-0812">Transmembrane</keyword>
<evidence type="ECO:0000256" key="5">
    <source>
        <dbReference type="ARBA" id="ARBA00022989"/>
    </source>
</evidence>
<dbReference type="AlphaFoldDB" id="E6X293"/>
<evidence type="ECO:0000256" key="3">
    <source>
        <dbReference type="ARBA" id="ARBA00022475"/>
    </source>
</evidence>
<keyword evidence="3" id="KW-1003">Cell membrane</keyword>
<keyword evidence="6 7" id="KW-0472">Membrane</keyword>
<dbReference type="Proteomes" id="UP000008633">
    <property type="component" value="Chromosome"/>
</dbReference>
<comment type="similarity">
    <text evidence="7">Belongs to the binding-protein-dependent transport system permease family.</text>
</comment>
<feature type="domain" description="ABC transmembrane type-1" evidence="8">
    <location>
        <begin position="66"/>
        <end position="255"/>
    </location>
</feature>
<feature type="transmembrane region" description="Helical" evidence="7">
    <location>
        <begin position="101"/>
        <end position="124"/>
    </location>
</feature>
<dbReference type="KEGG" id="nsa:Nitsa_0761"/>
<dbReference type="eggNOG" id="COG1173">
    <property type="taxonomic scope" value="Bacteria"/>
</dbReference>
<evidence type="ECO:0000313" key="9">
    <source>
        <dbReference type="EMBL" id="ADV46028.1"/>
    </source>
</evidence>
<evidence type="ECO:0000256" key="1">
    <source>
        <dbReference type="ARBA" id="ARBA00004651"/>
    </source>
</evidence>
<evidence type="ECO:0000256" key="2">
    <source>
        <dbReference type="ARBA" id="ARBA00022448"/>
    </source>
</evidence>
<gene>
    <name evidence="9" type="ordered locus">Nitsa_0761</name>
</gene>
<evidence type="ECO:0000256" key="6">
    <source>
        <dbReference type="ARBA" id="ARBA00023136"/>
    </source>
</evidence>
<evidence type="ECO:0000313" key="10">
    <source>
        <dbReference type="Proteomes" id="UP000008633"/>
    </source>
</evidence>
<dbReference type="Gene3D" id="1.10.3720.10">
    <property type="entry name" value="MetI-like"/>
    <property type="match status" value="1"/>
</dbReference>